<accession>A0A3S4L9L1</accession>
<dbReference type="KEGG" id="svf:NCTC3166_00445"/>
<keyword evidence="2" id="KW-1185">Reference proteome</keyword>
<dbReference type="EMBL" id="LR134266">
    <property type="protein sequence ID" value="VED66652.1"/>
    <property type="molecule type" value="Genomic_DNA"/>
</dbReference>
<organism evidence="1 2">
    <name type="scientific">Streptococcus viridans</name>
    <dbReference type="NCBI Taxonomy" id="78535"/>
    <lineage>
        <taxon>Bacteria</taxon>
        <taxon>Bacillati</taxon>
        <taxon>Bacillota</taxon>
        <taxon>Bacilli</taxon>
        <taxon>Lactobacillales</taxon>
        <taxon>Streptococcaceae</taxon>
        <taxon>Streptococcus</taxon>
    </lineage>
</organism>
<name>A0A3S4L9L1_9STRE</name>
<sequence>MGLTSCYNLVKHVETHFKNFYYFKEANHGSI</sequence>
<evidence type="ECO:0000313" key="1">
    <source>
        <dbReference type="EMBL" id="VED66652.1"/>
    </source>
</evidence>
<proteinExistence type="predicted"/>
<protein>
    <submittedName>
        <fullName evidence="1">Uncharacterized protein</fullName>
    </submittedName>
</protein>
<reference evidence="1 2" key="1">
    <citation type="submission" date="2018-12" db="EMBL/GenBank/DDBJ databases">
        <authorList>
            <consortium name="Pathogen Informatics"/>
        </authorList>
    </citation>
    <scope>NUCLEOTIDE SEQUENCE [LARGE SCALE GENOMIC DNA]</scope>
    <source>
        <strain evidence="1 2">NCTC3166</strain>
    </source>
</reference>
<dbReference type="AlphaFoldDB" id="A0A3S4L9L1"/>
<dbReference type="Proteomes" id="UP000270025">
    <property type="component" value="Chromosome"/>
</dbReference>
<gene>
    <name evidence="1" type="ORF">NCTC3166_00445</name>
</gene>
<evidence type="ECO:0000313" key="2">
    <source>
        <dbReference type="Proteomes" id="UP000270025"/>
    </source>
</evidence>